<reference evidence="2 3" key="2">
    <citation type="submission" date="2018-03" db="EMBL/GenBank/DDBJ databases">
        <title>The ancient ancestry and fast evolution of plastids.</title>
        <authorList>
            <person name="Moore K.R."/>
            <person name="Magnabosco C."/>
            <person name="Momper L."/>
            <person name="Gold D.A."/>
            <person name="Bosak T."/>
            <person name="Fournier G.P."/>
        </authorList>
    </citation>
    <scope>NUCLEOTIDE SEQUENCE [LARGE SCALE GENOMIC DNA]</scope>
    <source>
        <strain evidence="2 3">ULC007</strain>
    </source>
</reference>
<dbReference type="Proteomes" id="UP000238634">
    <property type="component" value="Unassembled WGS sequence"/>
</dbReference>
<proteinExistence type="predicted"/>
<evidence type="ECO:0000259" key="1">
    <source>
        <dbReference type="SMART" id="SM00849"/>
    </source>
</evidence>
<gene>
    <name evidence="2" type="ORF">C7B65_08880</name>
</gene>
<evidence type="ECO:0000313" key="3">
    <source>
        <dbReference type="Proteomes" id="UP000238634"/>
    </source>
</evidence>
<dbReference type="RefSeq" id="WP_106253979.1">
    <property type="nucleotide sequence ID" value="NZ_MPPI01000009.1"/>
</dbReference>
<protein>
    <submittedName>
        <fullName evidence="2">MBL fold metallo-hydrolase</fullName>
    </submittedName>
</protein>
<dbReference type="SMART" id="SM00849">
    <property type="entry name" value="Lactamase_B"/>
    <property type="match status" value="1"/>
</dbReference>
<dbReference type="PANTHER" id="PTHR42773:SF3">
    <property type="entry name" value="SLR0630 PROTEIN"/>
    <property type="match status" value="1"/>
</dbReference>
<name>A0A2T1DI91_9CYAN</name>
<dbReference type="EMBL" id="PVWG01000007">
    <property type="protein sequence ID" value="PSB20154.1"/>
    <property type="molecule type" value="Genomic_DNA"/>
</dbReference>
<dbReference type="STRING" id="1920490.GCA_001895925_03729"/>
<evidence type="ECO:0000313" key="2">
    <source>
        <dbReference type="EMBL" id="PSB20154.1"/>
    </source>
</evidence>
<dbReference type="InterPro" id="IPR001279">
    <property type="entry name" value="Metallo-B-lactamas"/>
</dbReference>
<organism evidence="2 3">
    <name type="scientific">Phormidesmis priestleyi ULC007</name>
    <dbReference type="NCBI Taxonomy" id="1920490"/>
    <lineage>
        <taxon>Bacteria</taxon>
        <taxon>Bacillati</taxon>
        <taxon>Cyanobacteriota</taxon>
        <taxon>Cyanophyceae</taxon>
        <taxon>Leptolyngbyales</taxon>
        <taxon>Leptolyngbyaceae</taxon>
        <taxon>Phormidesmis</taxon>
    </lineage>
</organism>
<dbReference type="PANTHER" id="PTHR42773">
    <property type="entry name" value="METALLO-BETA-LACTAMASE-RELATED"/>
    <property type="match status" value="1"/>
</dbReference>
<dbReference type="InterPro" id="IPR036866">
    <property type="entry name" value="RibonucZ/Hydroxyglut_hydro"/>
</dbReference>
<comment type="caution">
    <text evidence="2">The sequence shown here is derived from an EMBL/GenBank/DDBJ whole genome shotgun (WGS) entry which is preliminary data.</text>
</comment>
<feature type="domain" description="Metallo-beta-lactamase" evidence="1">
    <location>
        <begin position="33"/>
        <end position="193"/>
    </location>
</feature>
<sequence length="226" mass="25044">MSSSKPPRLVLSSDDGSSPHFIFAFAPNRDTLGGTAYLIIETEGNILVDCPAWDEANQTFLQAQGVRWLVMTHRGGMGKVRDIQQALGCEVVIQEQEAYLLPGLALTVFREELSLNHSRLIWTSGHSPGSACLYHQAWGGVLFSGRHLVPDRHGNPAPLRTAKTFHWVRQIRSVQTLLDQFTPDTLRFLCPGASIGFLRGKQTIADPYPKLAQLDLQACLKMQPIL</sequence>
<dbReference type="Gene3D" id="3.60.15.10">
    <property type="entry name" value="Ribonuclease Z/Hydroxyacylglutathione hydrolase-like"/>
    <property type="match status" value="1"/>
</dbReference>
<keyword evidence="2" id="KW-0378">Hydrolase</keyword>
<keyword evidence="3" id="KW-1185">Reference proteome</keyword>
<reference evidence="2 3" key="1">
    <citation type="submission" date="2018-02" db="EMBL/GenBank/DDBJ databases">
        <authorList>
            <person name="Cohen D.B."/>
            <person name="Kent A.D."/>
        </authorList>
    </citation>
    <scope>NUCLEOTIDE SEQUENCE [LARGE SCALE GENOMIC DNA]</scope>
    <source>
        <strain evidence="2 3">ULC007</strain>
    </source>
</reference>
<dbReference type="OrthoDB" id="9802991at2"/>
<accession>A0A2T1DI91</accession>
<dbReference type="SUPFAM" id="SSF56281">
    <property type="entry name" value="Metallo-hydrolase/oxidoreductase"/>
    <property type="match status" value="1"/>
</dbReference>
<dbReference type="AlphaFoldDB" id="A0A2T1DI91"/>
<dbReference type="GO" id="GO:0016787">
    <property type="term" value="F:hydrolase activity"/>
    <property type="evidence" value="ECO:0007669"/>
    <property type="project" value="UniProtKB-KW"/>
</dbReference>